<proteinExistence type="predicted"/>
<feature type="compositionally biased region" description="Basic residues" evidence="1">
    <location>
        <begin position="69"/>
        <end position="78"/>
    </location>
</feature>
<reference evidence="2" key="1">
    <citation type="journal article" date="2022" name="bioRxiv">
        <title>Sequencing and chromosome-scale assembly of the giantPleurodeles waltlgenome.</title>
        <authorList>
            <person name="Brown T."/>
            <person name="Elewa A."/>
            <person name="Iarovenko S."/>
            <person name="Subramanian E."/>
            <person name="Araus A.J."/>
            <person name="Petzold A."/>
            <person name="Susuki M."/>
            <person name="Suzuki K.-i.T."/>
            <person name="Hayashi T."/>
            <person name="Toyoda A."/>
            <person name="Oliveira C."/>
            <person name="Osipova E."/>
            <person name="Leigh N.D."/>
            <person name="Simon A."/>
            <person name="Yun M.H."/>
        </authorList>
    </citation>
    <scope>NUCLEOTIDE SEQUENCE</scope>
    <source>
        <strain evidence="2">20211129_DDA</strain>
        <tissue evidence="2">Liver</tissue>
    </source>
</reference>
<accession>A0AAV7MN12</accession>
<dbReference type="EMBL" id="JANPWB010000013">
    <property type="protein sequence ID" value="KAJ1104564.1"/>
    <property type="molecule type" value="Genomic_DNA"/>
</dbReference>
<comment type="caution">
    <text evidence="2">The sequence shown here is derived from an EMBL/GenBank/DDBJ whole genome shotgun (WGS) entry which is preliminary data.</text>
</comment>
<feature type="region of interest" description="Disordered" evidence="1">
    <location>
        <begin position="14"/>
        <end position="78"/>
    </location>
</feature>
<organism evidence="2 3">
    <name type="scientific">Pleurodeles waltl</name>
    <name type="common">Iberian ribbed newt</name>
    <dbReference type="NCBI Taxonomy" id="8319"/>
    <lineage>
        <taxon>Eukaryota</taxon>
        <taxon>Metazoa</taxon>
        <taxon>Chordata</taxon>
        <taxon>Craniata</taxon>
        <taxon>Vertebrata</taxon>
        <taxon>Euteleostomi</taxon>
        <taxon>Amphibia</taxon>
        <taxon>Batrachia</taxon>
        <taxon>Caudata</taxon>
        <taxon>Salamandroidea</taxon>
        <taxon>Salamandridae</taxon>
        <taxon>Pleurodelinae</taxon>
        <taxon>Pleurodeles</taxon>
    </lineage>
</organism>
<sequence>MATPAPEWRHLARHGAGALRGPATPPKLGDLEPGALSTDAGEGTARRSVAATTGRDPGNSILPPSTGKRSGRRGRKEKLKVKFERTQLYGYCMIHTNTDA</sequence>
<name>A0AAV7MN12_PLEWA</name>
<evidence type="ECO:0000256" key="1">
    <source>
        <dbReference type="SAM" id="MobiDB-lite"/>
    </source>
</evidence>
<protein>
    <submittedName>
        <fullName evidence="2">Uncharacterized protein</fullName>
    </submittedName>
</protein>
<evidence type="ECO:0000313" key="3">
    <source>
        <dbReference type="Proteomes" id="UP001066276"/>
    </source>
</evidence>
<dbReference type="AlphaFoldDB" id="A0AAV7MN12"/>
<keyword evidence="3" id="KW-1185">Reference proteome</keyword>
<dbReference type="Proteomes" id="UP001066276">
    <property type="component" value="Chromosome 9"/>
</dbReference>
<evidence type="ECO:0000313" key="2">
    <source>
        <dbReference type="EMBL" id="KAJ1104564.1"/>
    </source>
</evidence>
<gene>
    <name evidence="2" type="ORF">NDU88_001974</name>
</gene>